<dbReference type="InterPro" id="IPR017517">
    <property type="entry name" value="Maleyloyr_isom"/>
</dbReference>
<dbReference type="EMBL" id="QGUI01000051">
    <property type="protein sequence ID" value="PZN00908.1"/>
    <property type="molecule type" value="Genomic_DNA"/>
</dbReference>
<evidence type="ECO:0000259" key="1">
    <source>
        <dbReference type="Pfam" id="PF11716"/>
    </source>
</evidence>
<protein>
    <recommendedName>
        <fullName evidence="1">Mycothiol-dependent maleylpyruvate isomerase metal-binding domain-containing protein</fullName>
    </recommendedName>
</protein>
<name>A0A2W4K3W6_9PSEU</name>
<dbReference type="InterPro" id="IPR034660">
    <property type="entry name" value="DinB/YfiT-like"/>
</dbReference>
<dbReference type="InterPro" id="IPR024344">
    <property type="entry name" value="MDMPI_metal-binding"/>
</dbReference>
<comment type="caution">
    <text evidence="2">The sequence shown here is derived from an EMBL/GenBank/DDBJ whole genome shotgun (WGS) entry which is preliminary data.</text>
</comment>
<dbReference type="GO" id="GO:0046872">
    <property type="term" value="F:metal ion binding"/>
    <property type="evidence" value="ECO:0007669"/>
    <property type="project" value="InterPro"/>
</dbReference>
<dbReference type="NCBIfam" id="TIGR03083">
    <property type="entry name" value="maleylpyruvate isomerase family mycothiol-dependent enzyme"/>
    <property type="match status" value="1"/>
</dbReference>
<gene>
    <name evidence="2" type="ORF">DIU77_02360</name>
</gene>
<proteinExistence type="predicted"/>
<dbReference type="Gene3D" id="1.20.120.450">
    <property type="entry name" value="dinb family like domain"/>
    <property type="match status" value="1"/>
</dbReference>
<dbReference type="SUPFAM" id="SSF109854">
    <property type="entry name" value="DinB/YfiT-like putative metalloenzymes"/>
    <property type="match status" value="1"/>
</dbReference>
<evidence type="ECO:0000313" key="2">
    <source>
        <dbReference type="EMBL" id="PZN00908.1"/>
    </source>
</evidence>
<dbReference type="Pfam" id="PF11716">
    <property type="entry name" value="MDMPI_N"/>
    <property type="match status" value="1"/>
</dbReference>
<accession>A0A2W4K3W6</accession>
<feature type="domain" description="Mycothiol-dependent maleylpyruvate isomerase metal-binding" evidence="1">
    <location>
        <begin position="39"/>
        <end position="173"/>
    </location>
</feature>
<organism evidence="2">
    <name type="scientific">Thermocrispum agreste</name>
    <dbReference type="NCBI Taxonomy" id="37925"/>
    <lineage>
        <taxon>Bacteria</taxon>
        <taxon>Bacillati</taxon>
        <taxon>Actinomycetota</taxon>
        <taxon>Actinomycetes</taxon>
        <taxon>Pseudonocardiales</taxon>
        <taxon>Pseudonocardiaceae</taxon>
        <taxon>Thermocrispum</taxon>
    </lineage>
</organism>
<dbReference type="AlphaFoldDB" id="A0A2W4K3W6"/>
<sequence length="229" mass="26087">MRCSIPTSVRRRLLSADSATVAWHDACVDTSRAVELCLSAHRRVLKTLADLDDDTVRQPSLLPDWTVGHVVTHLARNADGHARRLEAALRGEDVKRYPGGEAQREREIEEGHARPAQVMVEDLRTSQERLEDVWRRCAERGWTFDVPDRDDDWPLPDSPKRRLRETELHHSDMGLGYTPQDWPAEYVAWELATQLRALPGRLQPGDDLRLLTGLTGRAPWPSTLELGPW</sequence>
<reference evidence="2" key="1">
    <citation type="submission" date="2018-05" db="EMBL/GenBank/DDBJ databases">
        <authorList>
            <person name="Lanie J.A."/>
            <person name="Ng W.-L."/>
            <person name="Kazmierczak K.M."/>
            <person name="Andrzejewski T.M."/>
            <person name="Davidsen T.M."/>
            <person name="Wayne K.J."/>
            <person name="Tettelin H."/>
            <person name="Glass J.I."/>
            <person name="Rusch D."/>
            <person name="Podicherti R."/>
            <person name="Tsui H.-C.T."/>
            <person name="Winkler M.E."/>
        </authorList>
    </citation>
    <scope>NUCLEOTIDE SEQUENCE</scope>
    <source>
        <strain evidence="2">ZC4RG45</strain>
    </source>
</reference>